<gene>
    <name evidence="1" type="ORF">BMF94_3397</name>
</gene>
<dbReference type="EMBL" id="PJQD01000036">
    <property type="protein sequence ID" value="POY73460.1"/>
    <property type="molecule type" value="Genomic_DNA"/>
</dbReference>
<name>A0A2S5B9K2_9BASI</name>
<reference evidence="1 2" key="1">
    <citation type="journal article" date="2018" name="Front. Microbiol.">
        <title>Prospects for Fungal Bioremediation of Acidic Radioactive Waste Sites: Characterization and Genome Sequence of Rhodotorula taiwanensis MD1149.</title>
        <authorList>
            <person name="Tkavc R."/>
            <person name="Matrosova V.Y."/>
            <person name="Grichenko O.E."/>
            <person name="Gostincar C."/>
            <person name="Volpe R.P."/>
            <person name="Klimenkova P."/>
            <person name="Gaidamakova E.K."/>
            <person name="Zhou C.E."/>
            <person name="Stewart B.J."/>
            <person name="Lyman M.G."/>
            <person name="Malfatti S.A."/>
            <person name="Rubinfeld B."/>
            <person name="Courtot M."/>
            <person name="Singh J."/>
            <person name="Dalgard C.L."/>
            <person name="Hamilton T."/>
            <person name="Frey K.G."/>
            <person name="Gunde-Cimerman N."/>
            <person name="Dugan L."/>
            <person name="Daly M.J."/>
        </authorList>
    </citation>
    <scope>NUCLEOTIDE SEQUENCE [LARGE SCALE GENOMIC DNA]</scope>
    <source>
        <strain evidence="1 2">MD1149</strain>
    </source>
</reference>
<protein>
    <submittedName>
        <fullName evidence="1">Uncharacterized protein</fullName>
    </submittedName>
</protein>
<accession>A0A2S5B9K2</accession>
<evidence type="ECO:0000313" key="2">
    <source>
        <dbReference type="Proteomes" id="UP000237144"/>
    </source>
</evidence>
<comment type="caution">
    <text evidence="1">The sequence shown here is derived from an EMBL/GenBank/DDBJ whole genome shotgun (WGS) entry which is preliminary data.</text>
</comment>
<evidence type="ECO:0000313" key="1">
    <source>
        <dbReference type="EMBL" id="POY73460.1"/>
    </source>
</evidence>
<sequence length="250" mass="27600">MQSASPCRAPFGSTRGRFPATHALRLAKVLDFTVSRPVNAGKATLTRPASLTAMSVKCLWCDKPAEMRCSACVKRLANKRSSQVLSRQRKGTVTKTSDLREMLIALARTALNDAEFYPPWPNEPIWATSAIHLVGAFQNAYYYGLWTSNGPSTIRQLAVRLPRDLNVFLRESILRQLAIGVEQKAVRGGFAFTASGQRLQEVHRLRATAAFMDDRRIMPALKKALSKSVMTMDEIAANFVAQSRATGQAT</sequence>
<dbReference type="Proteomes" id="UP000237144">
    <property type="component" value="Unassembled WGS sequence"/>
</dbReference>
<proteinExistence type="predicted"/>
<keyword evidence="2" id="KW-1185">Reference proteome</keyword>
<organism evidence="1 2">
    <name type="scientific">Rhodotorula taiwanensis</name>
    <dbReference type="NCBI Taxonomy" id="741276"/>
    <lineage>
        <taxon>Eukaryota</taxon>
        <taxon>Fungi</taxon>
        <taxon>Dikarya</taxon>
        <taxon>Basidiomycota</taxon>
        <taxon>Pucciniomycotina</taxon>
        <taxon>Microbotryomycetes</taxon>
        <taxon>Sporidiobolales</taxon>
        <taxon>Sporidiobolaceae</taxon>
        <taxon>Rhodotorula</taxon>
    </lineage>
</organism>
<dbReference type="AlphaFoldDB" id="A0A2S5B9K2"/>